<feature type="chain" id="PRO_5012294254" evidence="2">
    <location>
        <begin position="16"/>
        <end position="142"/>
    </location>
</feature>
<organism evidence="3 4">
    <name type="scientific">Cladophialophora psammophila CBS 110553</name>
    <dbReference type="NCBI Taxonomy" id="1182543"/>
    <lineage>
        <taxon>Eukaryota</taxon>
        <taxon>Fungi</taxon>
        <taxon>Dikarya</taxon>
        <taxon>Ascomycota</taxon>
        <taxon>Pezizomycotina</taxon>
        <taxon>Eurotiomycetes</taxon>
        <taxon>Chaetothyriomycetidae</taxon>
        <taxon>Chaetothyriales</taxon>
        <taxon>Herpotrichiellaceae</taxon>
        <taxon>Cladophialophora</taxon>
    </lineage>
</organism>
<reference evidence="3 4" key="1">
    <citation type="submission" date="2013-03" db="EMBL/GenBank/DDBJ databases">
        <title>The Genome Sequence of Cladophialophora psammophila CBS 110553.</title>
        <authorList>
            <consortium name="The Broad Institute Genomics Platform"/>
            <person name="Cuomo C."/>
            <person name="de Hoog S."/>
            <person name="Gorbushina A."/>
            <person name="Walker B."/>
            <person name="Young S.K."/>
            <person name="Zeng Q."/>
            <person name="Gargeya S."/>
            <person name="Fitzgerald M."/>
            <person name="Haas B."/>
            <person name="Abouelleil A."/>
            <person name="Allen A.W."/>
            <person name="Alvarado L."/>
            <person name="Arachchi H.M."/>
            <person name="Berlin A.M."/>
            <person name="Chapman S.B."/>
            <person name="Gainer-Dewar J."/>
            <person name="Goldberg J."/>
            <person name="Griggs A."/>
            <person name="Gujja S."/>
            <person name="Hansen M."/>
            <person name="Howarth C."/>
            <person name="Imamovic A."/>
            <person name="Ireland A."/>
            <person name="Larimer J."/>
            <person name="McCowan C."/>
            <person name="Murphy C."/>
            <person name="Pearson M."/>
            <person name="Poon T.W."/>
            <person name="Priest M."/>
            <person name="Roberts A."/>
            <person name="Saif S."/>
            <person name="Shea T."/>
            <person name="Sisk P."/>
            <person name="Sykes S."/>
            <person name="Wortman J."/>
            <person name="Nusbaum C."/>
            <person name="Birren B."/>
        </authorList>
    </citation>
    <scope>NUCLEOTIDE SEQUENCE [LARGE SCALE GENOMIC DNA]</scope>
    <source>
        <strain evidence="3 4">CBS 110553</strain>
    </source>
</reference>
<keyword evidence="2" id="KW-0732">Signal</keyword>
<keyword evidence="4" id="KW-1185">Reference proteome</keyword>
<dbReference type="RefSeq" id="XP_007741600.1">
    <property type="nucleotide sequence ID" value="XM_007743410.1"/>
</dbReference>
<evidence type="ECO:0000313" key="4">
    <source>
        <dbReference type="Proteomes" id="UP000019471"/>
    </source>
</evidence>
<feature type="region of interest" description="Disordered" evidence="1">
    <location>
        <begin position="41"/>
        <end position="66"/>
    </location>
</feature>
<proteinExistence type="predicted"/>
<dbReference type="HOGENOM" id="CLU_151401_0_0_1"/>
<dbReference type="OrthoDB" id="4156646at2759"/>
<evidence type="ECO:0000313" key="3">
    <source>
        <dbReference type="EMBL" id="EXJ74500.1"/>
    </source>
</evidence>
<sequence>MFLFFLLYFFSQTTAYQGTQLHFISYNQLQSVPNQEIEMSSEGDYDSMSQHTTSRTREQHSYLYPTSGASPHEVYFLDKYRENVSIPPGNYSRHMEEKRAATADNDQAARAREAAGSVGRDWAYTSSDWRHTDSKRHYDPTL</sequence>
<name>W9XAZ8_9EURO</name>
<comment type="caution">
    <text evidence="3">The sequence shown here is derived from an EMBL/GenBank/DDBJ whole genome shotgun (WGS) entry which is preliminary data.</text>
</comment>
<dbReference type="Proteomes" id="UP000019471">
    <property type="component" value="Unassembled WGS sequence"/>
</dbReference>
<evidence type="ECO:0000256" key="1">
    <source>
        <dbReference type="SAM" id="MobiDB-lite"/>
    </source>
</evidence>
<feature type="region of interest" description="Disordered" evidence="1">
    <location>
        <begin position="87"/>
        <end position="118"/>
    </location>
</feature>
<dbReference type="EMBL" id="AMGX01000003">
    <property type="protein sequence ID" value="EXJ74500.1"/>
    <property type="molecule type" value="Genomic_DNA"/>
</dbReference>
<dbReference type="GeneID" id="19187527"/>
<dbReference type="AlphaFoldDB" id="W9XAZ8"/>
<feature type="compositionally biased region" description="Basic and acidic residues" evidence="1">
    <location>
        <begin position="93"/>
        <end position="113"/>
    </location>
</feature>
<gene>
    <name evidence="3" type="ORF">A1O5_02796</name>
</gene>
<accession>W9XAZ8</accession>
<evidence type="ECO:0000256" key="2">
    <source>
        <dbReference type="SAM" id="SignalP"/>
    </source>
</evidence>
<feature type="signal peptide" evidence="2">
    <location>
        <begin position="1"/>
        <end position="15"/>
    </location>
</feature>
<protein>
    <submittedName>
        <fullName evidence="3">Uncharacterized protein</fullName>
    </submittedName>
</protein>